<dbReference type="SUPFAM" id="SSF49785">
    <property type="entry name" value="Galactose-binding domain-like"/>
    <property type="match status" value="1"/>
</dbReference>
<feature type="active site" description="Charge relay system" evidence="4 5">
    <location>
        <position position="503"/>
    </location>
</feature>
<dbReference type="EMBL" id="MJGC01000079">
    <property type="protein sequence ID" value="OEJ73739.1"/>
    <property type="molecule type" value="Genomic_DNA"/>
</dbReference>
<comment type="caution">
    <text evidence="8">The sequence shown here is derived from an EMBL/GenBank/DDBJ whole genome shotgun (WGS) entry which is preliminary data.</text>
</comment>
<evidence type="ECO:0000259" key="7">
    <source>
        <dbReference type="PROSITE" id="PS51829"/>
    </source>
</evidence>
<evidence type="ECO:0000256" key="1">
    <source>
        <dbReference type="ARBA" id="ARBA00022670"/>
    </source>
</evidence>
<dbReference type="InterPro" id="IPR002884">
    <property type="entry name" value="P_dom"/>
</dbReference>
<dbReference type="PRINTS" id="PR00723">
    <property type="entry name" value="SUBTILISIN"/>
</dbReference>
<dbReference type="RefSeq" id="WP_069968625.1">
    <property type="nucleotide sequence ID" value="NZ_CM124774.1"/>
</dbReference>
<dbReference type="GO" id="GO:0004252">
    <property type="term" value="F:serine-type endopeptidase activity"/>
    <property type="evidence" value="ECO:0007669"/>
    <property type="project" value="UniProtKB-UniRule"/>
</dbReference>
<dbReference type="STRING" id="1781255.BH720_18070"/>
<name>A0A1E5QGF7_9CYAN</name>
<dbReference type="GO" id="GO:0016020">
    <property type="term" value="C:membrane"/>
    <property type="evidence" value="ECO:0007669"/>
    <property type="project" value="TreeGrafter"/>
</dbReference>
<dbReference type="PROSITE" id="PS51892">
    <property type="entry name" value="SUBTILASE"/>
    <property type="match status" value="1"/>
</dbReference>
<dbReference type="InterPro" id="IPR008979">
    <property type="entry name" value="Galactose-bd-like_sf"/>
</dbReference>
<dbReference type="PROSITE" id="PS51829">
    <property type="entry name" value="P_HOMO_B"/>
    <property type="match status" value="1"/>
</dbReference>
<dbReference type="InterPro" id="IPR034054">
    <property type="entry name" value="Pep_S8_PrcA"/>
</dbReference>
<evidence type="ECO:0000256" key="5">
    <source>
        <dbReference type="PROSITE-ProRule" id="PRU01240"/>
    </source>
</evidence>
<feature type="active site" description="Charge relay system" evidence="4 5">
    <location>
        <position position="289"/>
    </location>
</feature>
<feature type="compositionally biased region" description="Polar residues" evidence="6">
    <location>
        <begin position="1"/>
        <end position="10"/>
    </location>
</feature>
<dbReference type="PROSITE" id="PS00138">
    <property type="entry name" value="SUBTILASE_SER"/>
    <property type="match status" value="1"/>
</dbReference>
<keyword evidence="3 5" id="KW-0720">Serine protease</keyword>
<protein>
    <submittedName>
        <fullName evidence="8">Peptidase S8</fullName>
    </submittedName>
</protein>
<feature type="domain" description="P/Homo B" evidence="7">
    <location>
        <begin position="584"/>
        <end position="712"/>
    </location>
</feature>
<keyword evidence="2 5" id="KW-0378">Hydrolase</keyword>
<dbReference type="GO" id="GO:0016485">
    <property type="term" value="P:protein processing"/>
    <property type="evidence" value="ECO:0007669"/>
    <property type="project" value="TreeGrafter"/>
</dbReference>
<evidence type="ECO:0000313" key="8">
    <source>
        <dbReference type="EMBL" id="OEJ73739.1"/>
    </source>
</evidence>
<dbReference type="InterPro" id="IPR000209">
    <property type="entry name" value="Peptidase_S8/S53_dom"/>
</dbReference>
<dbReference type="Gene3D" id="3.40.50.200">
    <property type="entry name" value="Peptidase S8/S53 domain"/>
    <property type="match status" value="1"/>
</dbReference>
<proteinExistence type="inferred from homology"/>
<dbReference type="GO" id="GO:0005737">
    <property type="term" value="C:cytoplasm"/>
    <property type="evidence" value="ECO:0007669"/>
    <property type="project" value="UniProtKB-ARBA"/>
</dbReference>
<keyword evidence="1 5" id="KW-0645">Protease</keyword>
<dbReference type="GO" id="GO:0012505">
    <property type="term" value="C:endomembrane system"/>
    <property type="evidence" value="ECO:0007669"/>
    <property type="project" value="UniProtKB-ARBA"/>
</dbReference>
<dbReference type="Pfam" id="PF00082">
    <property type="entry name" value="Peptidase_S8"/>
    <property type="match status" value="1"/>
</dbReference>
<gene>
    <name evidence="8" type="ORF">BH720_18070</name>
</gene>
<evidence type="ECO:0000256" key="2">
    <source>
        <dbReference type="ARBA" id="ARBA00022801"/>
    </source>
</evidence>
<dbReference type="CDD" id="cd07498">
    <property type="entry name" value="Peptidases_S8_15"/>
    <property type="match status" value="1"/>
</dbReference>
<dbReference type="AlphaFoldDB" id="A0A1E5QGF7"/>
<feature type="region of interest" description="Disordered" evidence="6">
    <location>
        <begin position="1"/>
        <end position="23"/>
    </location>
</feature>
<dbReference type="InterPro" id="IPR023828">
    <property type="entry name" value="Peptidase_S8_Ser-AS"/>
</dbReference>
<dbReference type="InterPro" id="IPR036852">
    <property type="entry name" value="Peptidase_S8/S53_dom_sf"/>
</dbReference>
<organism evidence="8">
    <name type="scientific">Desertifilum tharense IPPAS B-1220</name>
    <dbReference type="NCBI Taxonomy" id="1781255"/>
    <lineage>
        <taxon>Bacteria</taxon>
        <taxon>Bacillati</taxon>
        <taxon>Cyanobacteriota</taxon>
        <taxon>Cyanophyceae</taxon>
        <taxon>Desertifilales</taxon>
        <taxon>Desertifilaceae</taxon>
        <taxon>Desertifilum</taxon>
    </lineage>
</organism>
<dbReference type="PANTHER" id="PTHR42884:SF14">
    <property type="entry name" value="NEUROENDOCRINE CONVERTASE 1"/>
    <property type="match status" value="1"/>
</dbReference>
<dbReference type="OrthoDB" id="9798386at2"/>
<reference evidence="8" key="1">
    <citation type="submission" date="2016-09" db="EMBL/GenBank/DDBJ databases">
        <title>Draft genome of thermotolerant cyanobacterium Desertifilum sp. strain IPPAS B-1220.</title>
        <authorList>
            <person name="Sinetova M.A."/>
            <person name="Bolakhan K."/>
            <person name="Zayadan B.K."/>
            <person name="Mironov K.S."/>
            <person name="Ustinova V."/>
            <person name="Kupriyanova E.V."/>
            <person name="Sidorov R.A."/>
            <person name="Skrypnik A.N."/>
            <person name="Gogoleva N.E."/>
            <person name="Gogolev Y.V."/>
            <person name="Los D.A."/>
        </authorList>
    </citation>
    <scope>NUCLEOTIDE SEQUENCE [LARGE SCALE GENOMIC DNA]</scope>
    <source>
        <strain evidence="8">IPPAS B-1220</strain>
    </source>
</reference>
<comment type="similarity">
    <text evidence="5">Belongs to the peptidase S8 family.</text>
</comment>
<evidence type="ECO:0000256" key="6">
    <source>
        <dbReference type="SAM" id="MobiDB-lite"/>
    </source>
</evidence>
<dbReference type="PANTHER" id="PTHR42884">
    <property type="entry name" value="PROPROTEIN CONVERTASE SUBTILISIN/KEXIN-RELATED"/>
    <property type="match status" value="1"/>
</dbReference>
<dbReference type="InterPro" id="IPR015500">
    <property type="entry name" value="Peptidase_S8_subtilisin-rel"/>
</dbReference>
<dbReference type="SUPFAM" id="SSF52743">
    <property type="entry name" value="Subtilisin-like"/>
    <property type="match status" value="1"/>
</dbReference>
<sequence length="712" mass="76225">MNGDSANSPEYPTRNPEGASVPEENIGLVLQRGGDELILEKVRDRFTVVPQPNAAPSWTSQIPAIRHQNLPHIPSATRAGTLQEFIVQPEQLEDSMQAARQADAVAFASHVYHLQDDPGALVYLTDQLTLQFAPDVEPAVGTELANAAGLQLVKPIEGLPNAFVFQVTRAATENPVKIANRLMSLPQVLAAEPNIIIAIQSFYRPRDPLYPQQWYLQHAGGSQLALNSHIDVERAWDITRGVRSVVVAVTDDAIDLNHPDLQGIGKIVAPRDFKDQDFLPLPTSPEENHGTACAGLCVAEENGQGMVGVAPGCALMPIRTTGFLDDESIEQIFNWASSRGAAVISCSWGPAAVNFPLSLRQSAALNRAATQGRQGKGCVIVFAAGNANRPVNGTIDEQGWPNNVLRGPTRWLVGFAVHPDVIAVSASTSLGQKAAYSNWGNGISVCAPSNNAPPGMWLQQTGYIPTPPAVTGALPGLGMLTADRVGAAGYSSGDYTSEFGGTSSACPIVAGVAALVLSANPDLTAAQVKQILQQTADKIVDTSADPQFGFRKGTYNEAGYSEWFGYGKVNAFRAVSAARQMFMGTPSVGRRLTLQNNSRINLVDNNPQGVTSAIAVSDTGQLRDLQVAVDVEHSFLGDLEIYLLSPTNRRILLQSRTLGRNTRLETTYSLQTVPALRQLLNLPVRGNWQLLLIDFAAGDTGSLRGWQLTIGV</sequence>
<evidence type="ECO:0000256" key="4">
    <source>
        <dbReference type="PIRSR" id="PIRSR615500-1"/>
    </source>
</evidence>
<dbReference type="Pfam" id="PF01483">
    <property type="entry name" value="P_proprotein"/>
    <property type="match status" value="1"/>
</dbReference>
<feature type="active site" description="Charge relay system" evidence="4 5">
    <location>
        <position position="251"/>
    </location>
</feature>
<evidence type="ECO:0000256" key="3">
    <source>
        <dbReference type="ARBA" id="ARBA00022825"/>
    </source>
</evidence>
<accession>A0A1E5QGF7</accession>
<dbReference type="Gene3D" id="2.60.120.260">
    <property type="entry name" value="Galactose-binding domain-like"/>
    <property type="match status" value="1"/>
</dbReference>